<organism evidence="2 3">
    <name type="scientific">Perkinsus olseni</name>
    <name type="common">Perkinsus atlanticus</name>
    <dbReference type="NCBI Taxonomy" id="32597"/>
    <lineage>
        <taxon>Eukaryota</taxon>
        <taxon>Sar</taxon>
        <taxon>Alveolata</taxon>
        <taxon>Perkinsozoa</taxon>
        <taxon>Perkinsea</taxon>
        <taxon>Perkinsida</taxon>
        <taxon>Perkinsidae</taxon>
        <taxon>Perkinsus</taxon>
    </lineage>
</organism>
<gene>
    <name evidence="2" type="ORF">FOZ62_007870</name>
</gene>
<evidence type="ECO:0000313" key="2">
    <source>
        <dbReference type="EMBL" id="KAF4701232.1"/>
    </source>
</evidence>
<feature type="region of interest" description="Disordered" evidence="1">
    <location>
        <begin position="1"/>
        <end position="43"/>
    </location>
</feature>
<reference evidence="2 3" key="1">
    <citation type="submission" date="2020-04" db="EMBL/GenBank/DDBJ databases">
        <title>Perkinsus olseni comparative genomics.</title>
        <authorList>
            <person name="Bogema D.R."/>
        </authorList>
    </citation>
    <scope>NUCLEOTIDE SEQUENCE [LARGE SCALE GENOMIC DNA]</scope>
    <source>
        <strain evidence="2">ATCC PRA-205</strain>
    </source>
</reference>
<dbReference type="AlphaFoldDB" id="A0A7J6PYY8"/>
<proteinExistence type="predicted"/>
<accession>A0A7J6PYY8</accession>
<dbReference type="Proteomes" id="UP000574390">
    <property type="component" value="Unassembled WGS sequence"/>
</dbReference>
<feature type="non-terminal residue" evidence="2">
    <location>
        <position position="175"/>
    </location>
</feature>
<sequence>GAMRSSTKLEKQRCRLKIGSSPEGTGSRQKRPGVSGRSSDGSIMAIITIRSQEGTRDTAADGRGRAIGADRETIDLGIEESREVAMNDRNHGATGTLGHQDTHSRPVMMKPSIGGKCAAKGVEEEEPEVTVEATEQKYDYRYHHKQQQYRPNGLLRWRRKCSSFWAGVCCLPSVP</sequence>
<protein>
    <submittedName>
        <fullName evidence="2">Uncharacterized protein</fullName>
    </submittedName>
</protein>
<evidence type="ECO:0000256" key="1">
    <source>
        <dbReference type="SAM" id="MobiDB-lite"/>
    </source>
</evidence>
<evidence type="ECO:0000313" key="3">
    <source>
        <dbReference type="Proteomes" id="UP000574390"/>
    </source>
</evidence>
<name>A0A7J6PYY8_PEROL</name>
<dbReference type="EMBL" id="JABANM010033458">
    <property type="protein sequence ID" value="KAF4701232.1"/>
    <property type="molecule type" value="Genomic_DNA"/>
</dbReference>
<comment type="caution">
    <text evidence="2">The sequence shown here is derived from an EMBL/GenBank/DDBJ whole genome shotgun (WGS) entry which is preliminary data.</text>
</comment>